<evidence type="ECO:0000256" key="7">
    <source>
        <dbReference type="ARBA" id="ARBA00019357"/>
    </source>
</evidence>
<dbReference type="SUPFAM" id="SSF53623">
    <property type="entry name" value="MurD-like peptide ligases, catalytic domain"/>
    <property type="match status" value="1"/>
</dbReference>
<comment type="pathway">
    <text evidence="3">Cofactor biosynthesis; tetrahydrofolylpolyglutamate biosynthesis.</text>
</comment>
<dbReference type="PIRSF" id="PIRSF001563">
    <property type="entry name" value="Folylpolyglu_synth"/>
    <property type="match status" value="1"/>
</dbReference>
<dbReference type="EMBL" id="JALNMH010000007">
    <property type="protein sequence ID" value="MCK7593836.1"/>
    <property type="molecule type" value="Genomic_DNA"/>
</dbReference>
<keyword evidence="8 21" id="KW-0436">Ligase</keyword>
<reference evidence="24" key="1">
    <citation type="submission" date="2022-04" db="EMBL/GenBank/DDBJ databases">
        <title>Lysobacter sp. CAU 1642 isolated from sea sand.</title>
        <authorList>
            <person name="Kim W."/>
        </authorList>
    </citation>
    <scope>NUCLEOTIDE SEQUENCE</scope>
    <source>
        <strain evidence="24">CAU 1642</strain>
    </source>
</reference>
<evidence type="ECO:0000256" key="6">
    <source>
        <dbReference type="ARBA" id="ARBA00013025"/>
    </source>
</evidence>
<dbReference type="RefSeq" id="WP_248208335.1">
    <property type="nucleotide sequence ID" value="NZ_JALNMH010000007.1"/>
</dbReference>
<evidence type="ECO:0000256" key="21">
    <source>
        <dbReference type="PIRNR" id="PIRNR001563"/>
    </source>
</evidence>
<dbReference type="NCBIfam" id="NF008101">
    <property type="entry name" value="PRK10846.1"/>
    <property type="match status" value="1"/>
</dbReference>
<evidence type="ECO:0000256" key="19">
    <source>
        <dbReference type="ARBA" id="ARBA00049035"/>
    </source>
</evidence>
<evidence type="ECO:0000256" key="17">
    <source>
        <dbReference type="ARBA" id="ARBA00047493"/>
    </source>
</evidence>
<evidence type="ECO:0000256" key="3">
    <source>
        <dbReference type="ARBA" id="ARBA00005150"/>
    </source>
</evidence>
<gene>
    <name evidence="24" type="primary">folC</name>
    <name evidence="24" type="ORF">M0G41_09150</name>
</gene>
<dbReference type="NCBIfam" id="TIGR01499">
    <property type="entry name" value="folC"/>
    <property type="match status" value="1"/>
</dbReference>
<evidence type="ECO:0000256" key="2">
    <source>
        <dbReference type="ARBA" id="ARBA00004799"/>
    </source>
</evidence>
<dbReference type="Pfam" id="PF08245">
    <property type="entry name" value="Mur_ligase_M"/>
    <property type="match status" value="1"/>
</dbReference>
<dbReference type="Pfam" id="PF02875">
    <property type="entry name" value="Mur_ligase_C"/>
    <property type="match status" value="1"/>
</dbReference>
<comment type="caution">
    <text evidence="24">The sequence shown here is derived from an EMBL/GenBank/DDBJ whole genome shotgun (WGS) entry which is preliminary data.</text>
</comment>
<evidence type="ECO:0000256" key="4">
    <source>
        <dbReference type="ARBA" id="ARBA00008276"/>
    </source>
</evidence>
<keyword evidence="11 21" id="KW-0067">ATP-binding</keyword>
<protein>
    <recommendedName>
        <fullName evidence="7">Dihydrofolate synthase/folylpolyglutamate synthase</fullName>
        <ecNumber evidence="5">6.3.2.12</ecNumber>
        <ecNumber evidence="6">6.3.2.17</ecNumber>
    </recommendedName>
    <alternativeName>
        <fullName evidence="16">Folylpoly-gamma-glutamate synthetase-dihydrofolate synthetase</fullName>
    </alternativeName>
    <alternativeName>
        <fullName evidence="14">Folylpolyglutamate synthetase</fullName>
    </alternativeName>
    <alternativeName>
        <fullName evidence="15">Tetrahydrofolylpolyglutamate synthase</fullName>
    </alternativeName>
</protein>
<comment type="similarity">
    <text evidence="4 21">Belongs to the folylpolyglutamate synthase family.</text>
</comment>
<evidence type="ECO:0000256" key="10">
    <source>
        <dbReference type="ARBA" id="ARBA00022741"/>
    </source>
</evidence>
<dbReference type="InterPro" id="IPR036615">
    <property type="entry name" value="Mur_ligase_C_dom_sf"/>
</dbReference>
<evidence type="ECO:0000256" key="20">
    <source>
        <dbReference type="ARBA" id="ARBA00049161"/>
    </source>
</evidence>
<evidence type="ECO:0000256" key="16">
    <source>
        <dbReference type="ARBA" id="ARBA00032510"/>
    </source>
</evidence>
<comment type="catalytic activity">
    <reaction evidence="18">
        <text>10-formyltetrahydrofolyl-(gamma-L-Glu)(n) + L-glutamate + ATP = 10-formyltetrahydrofolyl-(gamma-L-Glu)(n+1) + ADP + phosphate + H(+)</text>
        <dbReference type="Rhea" id="RHEA:51904"/>
        <dbReference type="Rhea" id="RHEA-COMP:13088"/>
        <dbReference type="Rhea" id="RHEA-COMP:14300"/>
        <dbReference type="ChEBI" id="CHEBI:15378"/>
        <dbReference type="ChEBI" id="CHEBI:29985"/>
        <dbReference type="ChEBI" id="CHEBI:30616"/>
        <dbReference type="ChEBI" id="CHEBI:43474"/>
        <dbReference type="ChEBI" id="CHEBI:134413"/>
        <dbReference type="ChEBI" id="CHEBI:456216"/>
        <dbReference type="EC" id="6.3.2.17"/>
    </reaction>
</comment>
<comment type="catalytic activity">
    <reaction evidence="20">
        <text>7,8-dihydropteroate + L-glutamate + ATP = 7,8-dihydrofolate + ADP + phosphate + H(+)</text>
        <dbReference type="Rhea" id="RHEA:23584"/>
        <dbReference type="ChEBI" id="CHEBI:15378"/>
        <dbReference type="ChEBI" id="CHEBI:17839"/>
        <dbReference type="ChEBI" id="CHEBI:29985"/>
        <dbReference type="ChEBI" id="CHEBI:30616"/>
        <dbReference type="ChEBI" id="CHEBI:43474"/>
        <dbReference type="ChEBI" id="CHEBI:57451"/>
        <dbReference type="ChEBI" id="CHEBI:456216"/>
        <dbReference type="EC" id="6.3.2.12"/>
    </reaction>
</comment>
<keyword evidence="12" id="KW-0460">Magnesium</keyword>
<keyword evidence="13" id="KW-0289">Folate biosynthesis</keyword>
<keyword evidence="25" id="KW-1185">Reference proteome</keyword>
<dbReference type="GO" id="GO:0008841">
    <property type="term" value="F:dihydrofolate synthase activity"/>
    <property type="evidence" value="ECO:0007669"/>
    <property type="project" value="UniProtKB-EC"/>
</dbReference>
<comment type="catalytic activity">
    <reaction evidence="17">
        <text>(6S)-5,6,7,8-tetrahydrofolyl-(gamma-L-Glu)(n) + L-glutamate + ATP = (6S)-5,6,7,8-tetrahydrofolyl-(gamma-L-Glu)(n+1) + ADP + phosphate + H(+)</text>
        <dbReference type="Rhea" id="RHEA:10580"/>
        <dbReference type="Rhea" id="RHEA-COMP:14738"/>
        <dbReference type="Rhea" id="RHEA-COMP:14740"/>
        <dbReference type="ChEBI" id="CHEBI:15378"/>
        <dbReference type="ChEBI" id="CHEBI:29985"/>
        <dbReference type="ChEBI" id="CHEBI:30616"/>
        <dbReference type="ChEBI" id="CHEBI:43474"/>
        <dbReference type="ChEBI" id="CHEBI:141005"/>
        <dbReference type="ChEBI" id="CHEBI:456216"/>
        <dbReference type="EC" id="6.3.2.17"/>
    </reaction>
</comment>
<evidence type="ECO:0000256" key="13">
    <source>
        <dbReference type="ARBA" id="ARBA00022909"/>
    </source>
</evidence>
<dbReference type="InterPro" id="IPR036565">
    <property type="entry name" value="Mur-like_cat_sf"/>
</dbReference>
<dbReference type="GO" id="GO:0004326">
    <property type="term" value="F:tetrahydrofolylpolyglutamate synthase activity"/>
    <property type="evidence" value="ECO:0007669"/>
    <property type="project" value="UniProtKB-EC"/>
</dbReference>
<accession>A0ABT0GH30</accession>
<dbReference type="InterPro" id="IPR013221">
    <property type="entry name" value="Mur_ligase_cen"/>
</dbReference>
<evidence type="ECO:0000256" key="14">
    <source>
        <dbReference type="ARBA" id="ARBA00030048"/>
    </source>
</evidence>
<dbReference type="SUPFAM" id="SSF53244">
    <property type="entry name" value="MurD-like peptide ligases, peptide-binding domain"/>
    <property type="match status" value="1"/>
</dbReference>
<keyword evidence="9" id="KW-0479">Metal-binding</keyword>
<dbReference type="EC" id="6.3.2.17" evidence="6"/>
<dbReference type="EC" id="6.3.2.12" evidence="5"/>
<dbReference type="Gene3D" id="3.40.1190.10">
    <property type="entry name" value="Mur-like, catalytic domain"/>
    <property type="match status" value="1"/>
</dbReference>
<evidence type="ECO:0000256" key="5">
    <source>
        <dbReference type="ARBA" id="ARBA00013023"/>
    </source>
</evidence>
<dbReference type="InterPro" id="IPR001645">
    <property type="entry name" value="Folylpolyglutamate_synth"/>
</dbReference>
<evidence type="ECO:0000256" key="1">
    <source>
        <dbReference type="ARBA" id="ARBA00002714"/>
    </source>
</evidence>
<evidence type="ECO:0000256" key="9">
    <source>
        <dbReference type="ARBA" id="ARBA00022723"/>
    </source>
</evidence>
<evidence type="ECO:0000313" key="24">
    <source>
        <dbReference type="EMBL" id="MCK7593836.1"/>
    </source>
</evidence>
<comment type="pathway">
    <text evidence="2">Cofactor biosynthesis; tetrahydrofolate biosynthesis; 7,8-dihydrofolate from 2-amino-4-hydroxy-6-hydroxymethyl-7,8-dihydropteridine diphosphate and 4-aminobenzoate: step 2/2.</text>
</comment>
<comment type="function">
    <text evidence="1">Functions in two distinct reactions of the de novo folate biosynthetic pathway. Catalyzes the addition of a glutamate residue to dihydropteroate (7,8-dihydropteroate or H2Pte) to form dihydrofolate (7,8-dihydrofolate monoglutamate or H2Pte-Glu). Also catalyzes successive additions of L-glutamate to tetrahydrofolate or 10-formyltetrahydrofolate or 5,10-methylenetetrahydrofolate, leading to folylpolyglutamate derivatives.</text>
</comment>
<dbReference type="InterPro" id="IPR004101">
    <property type="entry name" value="Mur_ligase_C"/>
</dbReference>
<name>A0ABT0GH30_9GAMM</name>
<evidence type="ECO:0000313" key="25">
    <source>
        <dbReference type="Proteomes" id="UP001431449"/>
    </source>
</evidence>
<evidence type="ECO:0000256" key="15">
    <source>
        <dbReference type="ARBA" id="ARBA00030592"/>
    </source>
</evidence>
<evidence type="ECO:0000256" key="18">
    <source>
        <dbReference type="ARBA" id="ARBA00047808"/>
    </source>
</evidence>
<proteinExistence type="inferred from homology"/>
<feature type="domain" description="Mur ligase central" evidence="23">
    <location>
        <begin position="54"/>
        <end position="226"/>
    </location>
</feature>
<comment type="catalytic activity">
    <reaction evidence="19">
        <text>(6R)-5,10-methylenetetrahydrofolyl-(gamma-L-Glu)(n) + L-glutamate + ATP = (6R)-5,10-methylenetetrahydrofolyl-(gamma-L-Glu)(n+1) + ADP + phosphate + H(+)</text>
        <dbReference type="Rhea" id="RHEA:51912"/>
        <dbReference type="Rhea" id="RHEA-COMP:13257"/>
        <dbReference type="Rhea" id="RHEA-COMP:13258"/>
        <dbReference type="ChEBI" id="CHEBI:15378"/>
        <dbReference type="ChEBI" id="CHEBI:29985"/>
        <dbReference type="ChEBI" id="CHEBI:30616"/>
        <dbReference type="ChEBI" id="CHEBI:43474"/>
        <dbReference type="ChEBI" id="CHEBI:136572"/>
        <dbReference type="ChEBI" id="CHEBI:456216"/>
        <dbReference type="EC" id="6.3.2.17"/>
    </reaction>
</comment>
<dbReference type="PANTHER" id="PTHR11136:SF0">
    <property type="entry name" value="DIHYDROFOLATE SYNTHETASE-RELATED"/>
    <property type="match status" value="1"/>
</dbReference>
<evidence type="ECO:0000259" key="23">
    <source>
        <dbReference type="Pfam" id="PF08245"/>
    </source>
</evidence>
<evidence type="ECO:0000256" key="12">
    <source>
        <dbReference type="ARBA" id="ARBA00022842"/>
    </source>
</evidence>
<evidence type="ECO:0000256" key="8">
    <source>
        <dbReference type="ARBA" id="ARBA00022598"/>
    </source>
</evidence>
<sequence length="430" mass="45872">MSESPRPASARSLADWLQYQQKTHPDAMALGLDRVRAMLVRLDCGRPARKVLTIGGTNGKGSTVAFAEGIARQAGLKVGCYTSPHLLRYNERIRIDGQLAGDAALCEVFELIEAARGELPLTFFEWGTLAAFVMFARAGLDLAILEVGLGGRLDAVNAVDADCAVITSVALDHMEHLGEDREAIGREKAGILRPRRPLVLGELDPPDSVLGMAERAGAIVLRRGREFRTETRLGGHWRYADAQGEIEVPALPLAAPCQQYNAACAIVAMRALFPLGEEVLVAGLGRAALPGRMQRIPGSPEFLLDVAHNPHAVQPLAQWLGLNRPSGATHAVFAALADKDAPGLVAPLMSVVDSWHISGLPEVGARAHPVAILWPKVAGLLSRSLHDRHESVAQALDAARAQSGPGDRVVVYGSFHTVAEALRHLGDGTA</sequence>
<dbReference type="PANTHER" id="PTHR11136">
    <property type="entry name" value="FOLYLPOLYGLUTAMATE SYNTHASE-RELATED"/>
    <property type="match status" value="1"/>
</dbReference>
<evidence type="ECO:0000259" key="22">
    <source>
        <dbReference type="Pfam" id="PF02875"/>
    </source>
</evidence>
<dbReference type="Proteomes" id="UP001431449">
    <property type="component" value="Unassembled WGS sequence"/>
</dbReference>
<organism evidence="24 25">
    <name type="scientific">Pseudomarimonas salicorniae</name>
    <dbReference type="NCBI Taxonomy" id="2933270"/>
    <lineage>
        <taxon>Bacteria</taxon>
        <taxon>Pseudomonadati</taxon>
        <taxon>Pseudomonadota</taxon>
        <taxon>Gammaproteobacteria</taxon>
        <taxon>Lysobacterales</taxon>
        <taxon>Lysobacteraceae</taxon>
        <taxon>Pseudomarimonas</taxon>
    </lineage>
</organism>
<evidence type="ECO:0000256" key="11">
    <source>
        <dbReference type="ARBA" id="ARBA00022840"/>
    </source>
</evidence>
<feature type="domain" description="Mur ligase C-terminal" evidence="22">
    <location>
        <begin position="291"/>
        <end position="415"/>
    </location>
</feature>
<dbReference type="Gene3D" id="3.90.190.20">
    <property type="entry name" value="Mur ligase, C-terminal domain"/>
    <property type="match status" value="1"/>
</dbReference>
<keyword evidence="10 21" id="KW-0547">Nucleotide-binding</keyword>